<sequence length="261" mass="29683">MNCYSYSRVGNILPTLQLRFSPVNMKLKSKAISRSRSIARRFSRFCLVLFAVVLIFGVSFIPLRIAIASWQVPEPQAILVLNGNPNRIRFAAELWQSHQSLDIWVSAGSEREKRLYSGIFAAAGIPPEQIHYDPCATDTVTNFTCTVDDFIRAQRRHLYLITSDYHIDRSRAIATFVLGSQGIIVTPISVPSGNFPRESRWRIVRDCIRSIVWIFTGRTGASLNPRVETEVPNSALDESQRSRLRERLCRMVPGFCQGHKR</sequence>
<dbReference type="Pfam" id="PF02698">
    <property type="entry name" value="DUF218"/>
    <property type="match status" value="1"/>
</dbReference>
<reference evidence="3" key="1">
    <citation type="submission" date="2024-07" db="EMBL/GenBank/DDBJ databases">
        <authorList>
            <person name="Kim Y.J."/>
            <person name="Jeong J.Y."/>
        </authorList>
    </citation>
    <scope>NUCLEOTIDE SEQUENCE</scope>
    <source>
        <strain evidence="3">GIHE-MW2</strain>
    </source>
</reference>
<keyword evidence="1" id="KW-0812">Transmembrane</keyword>
<dbReference type="InterPro" id="IPR003848">
    <property type="entry name" value="DUF218"/>
</dbReference>
<evidence type="ECO:0000313" key="3">
    <source>
        <dbReference type="EMBL" id="XCM37612.1"/>
    </source>
</evidence>
<dbReference type="EMBL" id="CP159837">
    <property type="protein sequence ID" value="XCM37612.1"/>
    <property type="molecule type" value="Genomic_DNA"/>
</dbReference>
<name>A0AAU8JEI8_9CYAN</name>
<evidence type="ECO:0000256" key="1">
    <source>
        <dbReference type="SAM" id="Phobius"/>
    </source>
</evidence>
<feature type="domain" description="DUF218" evidence="2">
    <location>
        <begin position="76"/>
        <end position="194"/>
    </location>
</feature>
<gene>
    <name evidence="3" type="ORF">ABWT76_000382</name>
</gene>
<evidence type="ECO:0000259" key="2">
    <source>
        <dbReference type="Pfam" id="PF02698"/>
    </source>
</evidence>
<proteinExistence type="predicted"/>
<feature type="transmembrane region" description="Helical" evidence="1">
    <location>
        <begin position="42"/>
        <end position="63"/>
    </location>
</feature>
<keyword evidence="1" id="KW-0472">Membrane</keyword>
<dbReference type="RefSeq" id="WP_242049866.1">
    <property type="nucleotide sequence ID" value="NZ_CP159837.1"/>
</dbReference>
<accession>A0AAU8JEI8</accession>
<keyword evidence="1" id="KW-1133">Transmembrane helix</keyword>
<dbReference type="CDD" id="cd06259">
    <property type="entry name" value="YdcF-like"/>
    <property type="match status" value="1"/>
</dbReference>
<organism evidence="3">
    <name type="scientific">Planktothricoides raciborskii GIHE-MW2</name>
    <dbReference type="NCBI Taxonomy" id="2792601"/>
    <lineage>
        <taxon>Bacteria</taxon>
        <taxon>Bacillati</taxon>
        <taxon>Cyanobacteriota</taxon>
        <taxon>Cyanophyceae</taxon>
        <taxon>Oscillatoriophycideae</taxon>
        <taxon>Oscillatoriales</taxon>
        <taxon>Oscillatoriaceae</taxon>
        <taxon>Planktothricoides</taxon>
    </lineage>
</organism>
<protein>
    <submittedName>
        <fullName evidence="3">YdcF family protein</fullName>
    </submittedName>
</protein>
<dbReference type="AlphaFoldDB" id="A0AAU8JEI8"/>